<feature type="compositionally biased region" description="Polar residues" evidence="3">
    <location>
        <begin position="588"/>
        <end position="604"/>
    </location>
</feature>
<accession>A0AAE0ZKV3</accession>
<comment type="subcellular location">
    <subcellularLocation>
        <location evidence="1">Cytoplasm</location>
    </subcellularLocation>
</comment>
<name>A0AAE0ZKV3_9GAST</name>
<feature type="compositionally biased region" description="Basic and acidic residues" evidence="3">
    <location>
        <begin position="884"/>
        <end position="908"/>
    </location>
</feature>
<dbReference type="PANTHER" id="PTHR46006">
    <property type="entry name" value="RHO GUANINE NUCLEOTIDE EXCHANGE FACTOR AT 64C, ISOFORM A"/>
    <property type="match status" value="1"/>
</dbReference>
<keyword evidence="6" id="KW-1185">Reference proteome</keyword>
<dbReference type="PANTHER" id="PTHR46006:SF5">
    <property type="entry name" value="DH DOMAIN-CONTAINING PROTEIN"/>
    <property type="match status" value="1"/>
</dbReference>
<feature type="domain" description="DH" evidence="4">
    <location>
        <begin position="2238"/>
        <end position="2429"/>
    </location>
</feature>
<dbReference type="GO" id="GO:0035025">
    <property type="term" value="P:positive regulation of Rho protein signal transduction"/>
    <property type="evidence" value="ECO:0007669"/>
    <property type="project" value="TreeGrafter"/>
</dbReference>
<feature type="region of interest" description="Disordered" evidence="3">
    <location>
        <begin position="1386"/>
        <end position="1450"/>
    </location>
</feature>
<feature type="region of interest" description="Disordered" evidence="3">
    <location>
        <begin position="884"/>
        <end position="925"/>
    </location>
</feature>
<feature type="compositionally biased region" description="Basic and acidic residues" evidence="3">
    <location>
        <begin position="806"/>
        <end position="819"/>
    </location>
</feature>
<feature type="region of interest" description="Disordered" evidence="3">
    <location>
        <begin position="588"/>
        <end position="610"/>
    </location>
</feature>
<feature type="region of interest" description="Disordered" evidence="3">
    <location>
        <begin position="259"/>
        <end position="288"/>
    </location>
</feature>
<dbReference type="Pfam" id="PF00621">
    <property type="entry name" value="RhoGEF"/>
    <property type="match status" value="1"/>
</dbReference>
<feature type="compositionally biased region" description="Polar residues" evidence="3">
    <location>
        <begin position="910"/>
        <end position="923"/>
    </location>
</feature>
<feature type="region of interest" description="Disordered" evidence="3">
    <location>
        <begin position="790"/>
        <end position="852"/>
    </location>
</feature>
<feature type="region of interest" description="Disordered" evidence="3">
    <location>
        <begin position="525"/>
        <end position="566"/>
    </location>
</feature>
<feature type="compositionally biased region" description="Low complexity" evidence="3">
    <location>
        <begin position="2052"/>
        <end position="2067"/>
    </location>
</feature>
<dbReference type="InterPro" id="IPR035899">
    <property type="entry name" value="DBL_dom_sf"/>
</dbReference>
<protein>
    <recommendedName>
        <fullName evidence="4">DH domain-containing protein</fullName>
    </recommendedName>
</protein>
<comment type="caution">
    <text evidence="5">The sequence shown here is derived from an EMBL/GenBank/DDBJ whole genome shotgun (WGS) entry which is preliminary data.</text>
</comment>
<dbReference type="SMART" id="SM00325">
    <property type="entry name" value="RhoGEF"/>
    <property type="match status" value="1"/>
</dbReference>
<dbReference type="GO" id="GO:0005737">
    <property type="term" value="C:cytoplasm"/>
    <property type="evidence" value="ECO:0007669"/>
    <property type="project" value="UniProtKB-SubCell"/>
</dbReference>
<proteinExistence type="predicted"/>
<dbReference type="InterPro" id="IPR051480">
    <property type="entry name" value="Endocytic_GEF_Adapter"/>
</dbReference>
<feature type="region of interest" description="Disordered" evidence="3">
    <location>
        <begin position="407"/>
        <end position="434"/>
    </location>
</feature>
<feature type="region of interest" description="Disordered" evidence="3">
    <location>
        <begin position="1253"/>
        <end position="1273"/>
    </location>
</feature>
<dbReference type="Proteomes" id="UP001283361">
    <property type="component" value="Unassembled WGS sequence"/>
</dbReference>
<evidence type="ECO:0000256" key="2">
    <source>
        <dbReference type="ARBA" id="ARBA00022490"/>
    </source>
</evidence>
<reference evidence="5" key="1">
    <citation type="journal article" date="2023" name="G3 (Bethesda)">
        <title>A reference genome for the long-term kleptoplast-retaining sea slug Elysia crispata morphotype clarki.</title>
        <authorList>
            <person name="Eastman K.E."/>
            <person name="Pendleton A.L."/>
            <person name="Shaikh M.A."/>
            <person name="Suttiyut T."/>
            <person name="Ogas R."/>
            <person name="Tomko P."/>
            <person name="Gavelis G."/>
            <person name="Widhalm J.R."/>
            <person name="Wisecaver J.H."/>
        </authorList>
    </citation>
    <scope>NUCLEOTIDE SEQUENCE</scope>
    <source>
        <strain evidence="5">ECLA1</strain>
    </source>
</reference>
<evidence type="ECO:0000259" key="4">
    <source>
        <dbReference type="PROSITE" id="PS50010"/>
    </source>
</evidence>
<feature type="region of interest" description="Disordered" evidence="3">
    <location>
        <begin position="460"/>
        <end position="482"/>
    </location>
</feature>
<dbReference type="EMBL" id="JAWDGP010003764">
    <property type="protein sequence ID" value="KAK3771215.1"/>
    <property type="molecule type" value="Genomic_DNA"/>
</dbReference>
<evidence type="ECO:0000256" key="3">
    <source>
        <dbReference type="SAM" id="MobiDB-lite"/>
    </source>
</evidence>
<feature type="region of interest" description="Disordered" evidence="3">
    <location>
        <begin position="1940"/>
        <end position="1978"/>
    </location>
</feature>
<keyword evidence="2" id="KW-0963">Cytoplasm</keyword>
<dbReference type="GO" id="GO:0005085">
    <property type="term" value="F:guanyl-nucleotide exchange factor activity"/>
    <property type="evidence" value="ECO:0007669"/>
    <property type="project" value="InterPro"/>
</dbReference>
<feature type="region of interest" description="Disordered" evidence="3">
    <location>
        <begin position="1"/>
        <end position="23"/>
    </location>
</feature>
<feature type="region of interest" description="Disordered" evidence="3">
    <location>
        <begin position="1034"/>
        <end position="1062"/>
    </location>
</feature>
<feature type="compositionally biased region" description="Basic and acidic residues" evidence="3">
    <location>
        <begin position="1034"/>
        <end position="1044"/>
    </location>
</feature>
<feature type="compositionally biased region" description="Polar residues" evidence="3">
    <location>
        <begin position="794"/>
        <end position="804"/>
    </location>
</feature>
<dbReference type="Gene3D" id="1.20.900.10">
    <property type="entry name" value="Dbl homology (DH) domain"/>
    <property type="match status" value="1"/>
</dbReference>
<feature type="compositionally biased region" description="Polar residues" evidence="3">
    <location>
        <begin position="1418"/>
        <end position="1430"/>
    </location>
</feature>
<feature type="compositionally biased region" description="Basic and acidic residues" evidence="3">
    <location>
        <begin position="1431"/>
        <end position="1445"/>
    </location>
</feature>
<dbReference type="SUPFAM" id="SSF48065">
    <property type="entry name" value="DBL homology domain (DH-domain)"/>
    <property type="match status" value="1"/>
</dbReference>
<evidence type="ECO:0000313" key="6">
    <source>
        <dbReference type="Proteomes" id="UP001283361"/>
    </source>
</evidence>
<feature type="compositionally biased region" description="Low complexity" evidence="3">
    <location>
        <begin position="1386"/>
        <end position="1417"/>
    </location>
</feature>
<feature type="compositionally biased region" description="Acidic residues" evidence="3">
    <location>
        <begin position="277"/>
        <end position="287"/>
    </location>
</feature>
<dbReference type="PROSITE" id="PS50010">
    <property type="entry name" value="DH_2"/>
    <property type="match status" value="1"/>
</dbReference>
<feature type="region of interest" description="Disordered" evidence="3">
    <location>
        <begin position="2052"/>
        <end position="2112"/>
    </location>
</feature>
<sequence length="2624" mass="290602">MTPRANDINQSLKQKKPAGRGNIHFGRFQHTEIGELGDSRKLIRRRIAGNVSTEGNATLTDGSAPADVAFTYNTNKNQSLDNTEESRISHISSPIFRESSISNMDGAEQDIKSEKSDECRRFSKHAARISAAKFGNLKHNSTHTRWKSLEYLDTATVRGRVGISSHRSVGSFSEVEGENAVVVTNIPSMSENKPFSLDRNSPISRCDYSSQQAQGSDIDPCDFSSNFEDFQRETCEVESIQKEKPPFKSYDSDTFSAKFSPASNNLGTEDEGRFSYEETDSDDEVEDNPNSVMMARAIVRSAEDSLSEGEVFELINSSSPALPNPVAMDPFRPAEKDASGDENNPKPLVLTGNQMLSPTSTPLSMSIPVVEKFYPRPKTASSSNFSPRRGNNLPDFRTFFRTSSVGKLSSSKSQDDLVESTTDVTSEPDLAEPPSFARNAWINTDALDLSLSNLDNLSHPGYSDRSSFSRRQERRHSSNIDFRSISSAVASAQRKQQQISSKIKSPWKLHATRARESVTSLLSFATSKSKDKKKQRPGLKDKKDMTVYRSEPVIGSSGSGNTSELSDHSIASEALLSKEKELLVLESNAKSKSFSNPEPESSDSTADKPFTSVTDSYGCVPVGGHLTSPDTSSIPGPSLWLTKERAYSCGDVPDDSRCGRVGLDVCEDQASSKNLEDNVTFVELCETSERPTIVRSSNEEDTCADLCGESQGVTDDIGLSQLQIIKRSIVGCDSKDSLTSEILGSVSPGKTNIVTDQNNCHHVSGMYLSQSEASALPSEDLCSEDISEDGALENNISSTTSTGCNKEPERSRCNTEPEVHQPTLDQPHSVSDDESQDIKKENNTSLPWMSPNLRRTLKAVRSHLQKTRSLEQSPERLTSVYAKHENITKSTEHNADESKSTGDGRIDDLGNNNQDSQRQQPVTDSECDNFSVLEAQANVGLQEETNVHKDWSQVSDISVEGFQGENTVPQPLTEYNSVDQKLLSDGSTQITEDNGSCSVQSNICSQDGPVCLQQPQSPSVNDNDLIQTSDIIDREESANEREITTEWPQSPEPSGSSTQIEEFTQSAPDGKAILTDHPNLGLHQTSVFIVCSEDEFVNRDGGEDGKNSGKKFKQLKEYSKETFKTDRERELSREGKDHKGIWMLQKHKSVPALNITTEDTDFNVKYHEYFGLEVGNLEMDKVSHTIHQSDNEEYVNKSEGILYSNRNDFGASNIPFLKDDNSDSEEPNQMISNTMNNFNKNGENSITDLDRNSCSSTETLHGSPRQHEEAKSQWEGILPEIAEKLLSVRKLHRSDSVSSISSGMSSISVTSTRSEAIGKRKASKRVDGLLSNQLFRKHLVRHAETLERKVLRMHKKGMRKALSNFDLSKAPSEEINHFLNIGDINNNNDSDSSVGDASCEATPRSGRGSPDPSPKGSCSLSRSVSMSDRLQSSRDTHWAPHDSTEAHNSAENNIVVNCVTHSTNTSGEISEPPLDLGFENRTGASINPNPSEGYPRPLRKAASLVGFNASPKDGEKQLMSSDGPDLVATVRRRFSDVGKVDQSSTRHERSSYYRMHIPSFQEFKKRQMGSPPLEELESHDAQKLNPENQSPNIYVINEDETDDNLKAVSTNDNSKDTLPFTEAKSLSEEIGDLERREITVREIHSSDSNISPRSVPVFIHPAITITVGDVSKFTSTSRRYQQLNRSKSESNIKRRRQANVMLLPPQTRDRAQTFSTRPNIRGLSQDNQSIRKTSSVVSSRTLGRDAACCDIDTPKSSQQGYGMLSRKIKGHDSSVDSELFDDTAPQDFHRSVSCQNPVVIVSDGEISQEHDMSIMEFGSSNLLNSKKQKSLNAPSKTNHKGKVSEISALCSEVNLSKKQIPPSYTGNLSGHEGCHAIDSNSLHADSPHSQGALDLAGSLGFDLDDSLQEFTAVENIDLLSASSWPKSLSMSRVKERCNKTGVHEQSFESKSSFQSDWKQRTSVSSDDGQDADKTETRPSGVMFFLKNNVIDTNPAEDIARANETSKSVRCREPGQNSVRGLRLSDADISCDETLIDSKSLEGDCGRLANVTSLRTSPTNSSSDSDQSGKAAVLRSTSDVSPALSDERERRRRDRKDRPYKSDPFSGADRLPQHSVQHLDLQNTPSVSHSCSFASLDEFVELSDSMTCLYGEENEGDIDSGAWKRRNRMSNISTTSEDSGVSHHTVEDGGLHRQKQSCLHCSAYISDGKGVAVHLHQSVSDSGLSTVATCKKCALRRRERKETIQELAETEKRYGRDLNILKEEFYRPMKSTSMLTIDQLDAIFANLEDLIQAHKQFMSKLTTTLVNAVQTKDEDLSTVSIGSVFTQASVMFLAFENYCISQGQASLLLDQLIKEKDLLRVFLQVAQSENPKLRRMHLKSFLMVPVQRVMKYPLLLSRLYKVTPCYHGDKTNIKQAQENIEVILEQINAKTNIPGGLRKRPFDLHGYSLSDKIEVNRVAIDALGWPKQNVCDVVTSRLWYGQLSEQSGWSARKAGGGAKNVKFSLVHAVLLTHGRPTESSSPQFPLSPRDQKPLQQVAMVLVKEKAGRFQVVKEPLLMDRCVVSADSEFDNLFEVHEQGRETYLFKGERSKETTLWTKHLKTLCKNLGYWRRRRNGVPNIMLKAA</sequence>
<organism evidence="5 6">
    <name type="scientific">Elysia crispata</name>
    <name type="common">lettuce slug</name>
    <dbReference type="NCBI Taxonomy" id="231223"/>
    <lineage>
        <taxon>Eukaryota</taxon>
        <taxon>Metazoa</taxon>
        <taxon>Spiralia</taxon>
        <taxon>Lophotrochozoa</taxon>
        <taxon>Mollusca</taxon>
        <taxon>Gastropoda</taxon>
        <taxon>Heterobranchia</taxon>
        <taxon>Euthyneura</taxon>
        <taxon>Panpulmonata</taxon>
        <taxon>Sacoglossa</taxon>
        <taxon>Placobranchoidea</taxon>
        <taxon>Plakobranchidae</taxon>
        <taxon>Elysia</taxon>
    </lineage>
</organism>
<dbReference type="CDD" id="cd00160">
    <property type="entry name" value="RhoGEF"/>
    <property type="match status" value="1"/>
</dbReference>
<dbReference type="InterPro" id="IPR000219">
    <property type="entry name" value="DH_dom"/>
</dbReference>
<gene>
    <name evidence="5" type="ORF">RRG08_053358</name>
</gene>
<evidence type="ECO:0000256" key="1">
    <source>
        <dbReference type="ARBA" id="ARBA00004496"/>
    </source>
</evidence>
<feature type="compositionally biased region" description="Polar residues" evidence="3">
    <location>
        <begin position="1046"/>
        <end position="1062"/>
    </location>
</feature>
<evidence type="ECO:0000313" key="5">
    <source>
        <dbReference type="EMBL" id="KAK3771215.1"/>
    </source>
</evidence>